<dbReference type="EMBL" id="KV441405">
    <property type="protein sequence ID" value="OAF56164.1"/>
    <property type="molecule type" value="Genomic_DNA"/>
</dbReference>
<dbReference type="GeneID" id="36290416"/>
<dbReference type="Proteomes" id="UP000077154">
    <property type="component" value="Unassembled WGS sequence"/>
</dbReference>
<evidence type="ECO:0008006" key="2">
    <source>
        <dbReference type="Google" id="ProtNLM"/>
    </source>
</evidence>
<reference evidence="1" key="1">
    <citation type="submission" date="2016-03" db="EMBL/GenBank/DDBJ databases">
        <title>Updated assembly of Pseudogymnoascus destructans, the fungus causing white-nose syndrome of bats.</title>
        <authorList>
            <person name="Palmer J.M."/>
            <person name="Drees K.P."/>
            <person name="Foster J.T."/>
            <person name="Lindner D.L."/>
        </authorList>
    </citation>
    <scope>NUCLEOTIDE SEQUENCE [LARGE SCALE GENOMIC DNA]</scope>
    <source>
        <strain evidence="1">20631-21</strain>
    </source>
</reference>
<evidence type="ECO:0000313" key="1">
    <source>
        <dbReference type="EMBL" id="OAF56164.1"/>
    </source>
</evidence>
<accession>A0A177A5C0</accession>
<protein>
    <recommendedName>
        <fullName evidence="2">DDE-1 domain-containing protein</fullName>
    </recommendedName>
</protein>
<dbReference type="AlphaFoldDB" id="A0A177A5C0"/>
<dbReference type="OrthoDB" id="3439494at2759"/>
<organism evidence="1">
    <name type="scientific">Pseudogymnoascus destructans</name>
    <dbReference type="NCBI Taxonomy" id="655981"/>
    <lineage>
        <taxon>Eukaryota</taxon>
        <taxon>Fungi</taxon>
        <taxon>Dikarya</taxon>
        <taxon>Ascomycota</taxon>
        <taxon>Pezizomycotina</taxon>
        <taxon>Leotiomycetes</taxon>
        <taxon>Thelebolales</taxon>
        <taxon>Thelebolaceae</taxon>
        <taxon>Pseudogymnoascus</taxon>
    </lineage>
</organism>
<proteinExistence type="predicted"/>
<sequence>MNSKSERTKQTLVSHTKTQSWLTNFIRNELKEYHFITTKPISQQRTKAQDEHTVLKWFQEYGWFILEHGIKSQSIWNMDETVFRVGIPGGERVIVPRAAKELYTPS</sequence>
<dbReference type="RefSeq" id="XP_024321461.1">
    <property type="nucleotide sequence ID" value="XM_024470943.1"/>
</dbReference>
<gene>
    <name evidence="1" type="ORF">VC83_07370</name>
</gene>
<name>A0A177A5C0_9PEZI</name>